<dbReference type="InterPro" id="IPR049458">
    <property type="entry name" value="EpsG-like"/>
</dbReference>
<name>G5IB20_9FIRM</name>
<evidence type="ECO:0008006" key="4">
    <source>
        <dbReference type="Google" id="ProtNLM"/>
    </source>
</evidence>
<comment type="caution">
    <text evidence="2">The sequence shown here is derived from an EMBL/GenBank/DDBJ whole genome shotgun (WGS) entry which is preliminary data.</text>
</comment>
<dbReference type="Pfam" id="PF14897">
    <property type="entry name" value="EpsG"/>
    <property type="match status" value="1"/>
</dbReference>
<sequence length="377" mass="43532">MELFEFGEYWDTYTYLLILFTGFVICILSKRGAITMTGIKVNAFRGSTEINIWYILLFALFVILYTFKDVSFGADSDFYVKNFQASTEFHNYYNAGLEPLFKLFTYLVRRISNNYTVYFFFAALIVASGYVHFIKTFWHQDCEFLFIILIAVQFFYDMNIMRAGIGGAFILHSFCCLKNNKIGKAIFLTIIAICFQLTLIVNLPFLACYFLLKNRKKLSRTKVLTLFLLVSAATLSASYFSQLIISSTRYAAYSTMMKPTLLGNWNLILSALLALVILSKTTVSDIRLNISIIGSLFSAILIIPVLVLGAYRLPFYFYMLRIFLWGYVFENQKIVKMNPAFRKCLALLLVVFYSLFVISRRSSDYGFAYSFVELFSR</sequence>
<feature type="transmembrane region" description="Helical" evidence="1">
    <location>
        <begin position="115"/>
        <end position="133"/>
    </location>
</feature>
<dbReference type="HOGENOM" id="CLU_733128_0_0_9"/>
<feature type="transmembrane region" description="Helical" evidence="1">
    <location>
        <begin position="12"/>
        <end position="29"/>
    </location>
</feature>
<protein>
    <recommendedName>
        <fullName evidence="4">EpsG family protein</fullName>
    </recommendedName>
</protein>
<accession>G5IB20</accession>
<feature type="transmembrane region" description="Helical" evidence="1">
    <location>
        <begin position="145"/>
        <end position="165"/>
    </location>
</feature>
<evidence type="ECO:0000313" key="2">
    <source>
        <dbReference type="EMBL" id="EHI61335.1"/>
    </source>
</evidence>
<keyword evidence="1" id="KW-1133">Transmembrane helix</keyword>
<proteinExistence type="predicted"/>
<feature type="transmembrane region" description="Helical" evidence="1">
    <location>
        <begin position="50"/>
        <end position="67"/>
    </location>
</feature>
<evidence type="ECO:0000313" key="3">
    <source>
        <dbReference type="Proteomes" id="UP000005384"/>
    </source>
</evidence>
<dbReference type="PATRIC" id="fig|742737.3.peg.695"/>
<dbReference type="EMBL" id="ADLN01000005">
    <property type="protein sequence ID" value="EHI61335.1"/>
    <property type="molecule type" value="Genomic_DNA"/>
</dbReference>
<dbReference type="AlphaFoldDB" id="G5IB20"/>
<feature type="transmembrane region" description="Helical" evidence="1">
    <location>
        <begin position="341"/>
        <end position="359"/>
    </location>
</feature>
<dbReference type="Proteomes" id="UP000005384">
    <property type="component" value="Unassembled WGS sequence"/>
</dbReference>
<feature type="transmembrane region" description="Helical" evidence="1">
    <location>
        <begin position="290"/>
        <end position="307"/>
    </location>
</feature>
<evidence type="ECO:0000256" key="1">
    <source>
        <dbReference type="SAM" id="Phobius"/>
    </source>
</evidence>
<keyword evidence="3" id="KW-1185">Reference proteome</keyword>
<dbReference type="RefSeq" id="WP_006778683.1">
    <property type="nucleotide sequence ID" value="NZ_CP040506.1"/>
</dbReference>
<keyword evidence="1" id="KW-0812">Transmembrane</keyword>
<feature type="transmembrane region" description="Helical" evidence="1">
    <location>
        <begin position="313"/>
        <end position="329"/>
    </location>
</feature>
<reference evidence="2 3" key="1">
    <citation type="submission" date="2011-08" db="EMBL/GenBank/DDBJ databases">
        <title>The Genome Sequence of Clostridium hathewayi WAL-18680.</title>
        <authorList>
            <consortium name="The Broad Institute Genome Sequencing Platform"/>
            <person name="Earl A."/>
            <person name="Ward D."/>
            <person name="Feldgarden M."/>
            <person name="Gevers D."/>
            <person name="Finegold S.M."/>
            <person name="Summanen P.H."/>
            <person name="Molitoris D.R."/>
            <person name="Song M."/>
            <person name="Daigneault M."/>
            <person name="Allen-Vercoe E."/>
            <person name="Young S.K."/>
            <person name="Zeng Q."/>
            <person name="Gargeya S."/>
            <person name="Fitzgerald M."/>
            <person name="Haas B."/>
            <person name="Abouelleil A."/>
            <person name="Alvarado L."/>
            <person name="Arachchi H.M."/>
            <person name="Berlin A."/>
            <person name="Brown A."/>
            <person name="Chapman S.B."/>
            <person name="Chen Z."/>
            <person name="Dunbar C."/>
            <person name="Freedman E."/>
            <person name="Gearin G."/>
            <person name="Gellesch M."/>
            <person name="Goldberg J."/>
            <person name="Griggs A."/>
            <person name="Gujja S."/>
            <person name="Heiman D."/>
            <person name="Howarth C."/>
            <person name="Larson L."/>
            <person name="Lui A."/>
            <person name="MacDonald P.J.P."/>
            <person name="Montmayeur A."/>
            <person name="Murphy C."/>
            <person name="Neiman D."/>
            <person name="Pearson M."/>
            <person name="Priest M."/>
            <person name="Roberts A."/>
            <person name="Saif S."/>
            <person name="Shea T."/>
            <person name="Shenoy N."/>
            <person name="Sisk P."/>
            <person name="Stolte C."/>
            <person name="Sykes S."/>
            <person name="Wortman J."/>
            <person name="Nusbaum C."/>
            <person name="Birren B."/>
        </authorList>
    </citation>
    <scope>NUCLEOTIDE SEQUENCE [LARGE SCALE GENOMIC DNA]</scope>
    <source>
        <strain evidence="2 3">WAL-18680</strain>
    </source>
</reference>
<feature type="transmembrane region" description="Helical" evidence="1">
    <location>
        <begin position="265"/>
        <end position="283"/>
    </location>
</feature>
<feature type="transmembrane region" description="Helical" evidence="1">
    <location>
        <begin position="185"/>
        <end position="212"/>
    </location>
</feature>
<feature type="transmembrane region" description="Helical" evidence="1">
    <location>
        <begin position="224"/>
        <end position="245"/>
    </location>
</feature>
<gene>
    <name evidence="2" type="ORF">HMPREF9473_00697</name>
</gene>
<organism evidence="2 3">
    <name type="scientific">Hungatella hathewayi WAL-18680</name>
    <dbReference type="NCBI Taxonomy" id="742737"/>
    <lineage>
        <taxon>Bacteria</taxon>
        <taxon>Bacillati</taxon>
        <taxon>Bacillota</taxon>
        <taxon>Clostridia</taxon>
        <taxon>Lachnospirales</taxon>
        <taxon>Lachnospiraceae</taxon>
        <taxon>Hungatella</taxon>
    </lineage>
</organism>
<keyword evidence="1" id="KW-0472">Membrane</keyword>